<dbReference type="CDD" id="cd16387">
    <property type="entry name" value="ParB_N_Srx"/>
    <property type="match status" value="1"/>
</dbReference>
<organism evidence="1">
    <name type="scientific">bioreactor metagenome</name>
    <dbReference type="NCBI Taxonomy" id="1076179"/>
    <lineage>
        <taxon>unclassified sequences</taxon>
        <taxon>metagenomes</taxon>
        <taxon>ecological metagenomes</taxon>
    </lineage>
</organism>
<dbReference type="EMBL" id="VSSQ01048318">
    <property type="protein sequence ID" value="MPN02375.1"/>
    <property type="molecule type" value="Genomic_DNA"/>
</dbReference>
<name>A0A645EK12_9ZZZZ</name>
<sequence>MSIAQRGIIIPIKVMINDEGIYCVDGHKRCSACQILEETENREIEVNCMITNDFSKSGSTYWGARNHH</sequence>
<gene>
    <name evidence="1" type="ORF">SDC9_149591</name>
</gene>
<dbReference type="Gene3D" id="3.90.1530.30">
    <property type="match status" value="1"/>
</dbReference>
<dbReference type="InterPro" id="IPR036086">
    <property type="entry name" value="ParB/Sulfiredoxin_sf"/>
</dbReference>
<protein>
    <submittedName>
        <fullName evidence="1">Uncharacterized protein</fullName>
    </submittedName>
</protein>
<dbReference type="AlphaFoldDB" id="A0A645EK12"/>
<dbReference type="SUPFAM" id="SSF110849">
    <property type="entry name" value="ParB/Sulfiredoxin"/>
    <property type="match status" value="1"/>
</dbReference>
<reference evidence="1" key="1">
    <citation type="submission" date="2019-08" db="EMBL/GenBank/DDBJ databases">
        <authorList>
            <person name="Kucharzyk K."/>
            <person name="Murdoch R.W."/>
            <person name="Higgins S."/>
            <person name="Loffler F."/>
        </authorList>
    </citation>
    <scope>NUCLEOTIDE SEQUENCE</scope>
</reference>
<comment type="caution">
    <text evidence="1">The sequence shown here is derived from an EMBL/GenBank/DDBJ whole genome shotgun (WGS) entry which is preliminary data.</text>
</comment>
<accession>A0A645EK12</accession>
<proteinExistence type="predicted"/>
<evidence type="ECO:0000313" key="1">
    <source>
        <dbReference type="EMBL" id="MPN02375.1"/>
    </source>
</evidence>